<dbReference type="AlphaFoldDB" id="A0A975DKP2"/>
<dbReference type="Pfam" id="PF04299">
    <property type="entry name" value="FMN_bind_2"/>
    <property type="match status" value="1"/>
</dbReference>
<dbReference type="KEGG" id="pxi:J5O05_18055"/>
<dbReference type="PIRSF" id="PIRSF010372">
    <property type="entry name" value="PaiB"/>
    <property type="match status" value="1"/>
</dbReference>
<proteinExistence type="predicted"/>
<dbReference type="Proteomes" id="UP000664904">
    <property type="component" value="Plasmid unnamed5"/>
</dbReference>
<keyword evidence="1" id="KW-0614">Plasmid</keyword>
<reference evidence="1" key="1">
    <citation type="submission" date="2021-03" db="EMBL/GenBank/DDBJ databases">
        <title>Complete Genome of Pseudoalteromonas xiamenensis STKMTI.2, a new potential marine bacterium producing anti-Vibrio compounds.</title>
        <authorList>
            <person name="Handayani D.P."/>
            <person name="Isnansetyo A."/>
            <person name="Istiqomah I."/>
            <person name="Jumina J."/>
        </authorList>
    </citation>
    <scope>NUCLEOTIDE SEQUENCE</scope>
    <source>
        <strain evidence="1">STKMTI.2</strain>
        <plasmid evidence="1">unnamed5</plasmid>
    </source>
</reference>
<evidence type="ECO:0000313" key="1">
    <source>
        <dbReference type="EMBL" id="QTH73409.1"/>
    </source>
</evidence>
<dbReference type="Gene3D" id="2.30.110.10">
    <property type="entry name" value="Electron Transport, Fmn-binding Protein, Chain A"/>
    <property type="match status" value="1"/>
</dbReference>
<dbReference type="SUPFAM" id="SSF50475">
    <property type="entry name" value="FMN-binding split barrel"/>
    <property type="match status" value="1"/>
</dbReference>
<dbReference type="InterPro" id="IPR007396">
    <property type="entry name" value="TR_PAI2-type"/>
</dbReference>
<dbReference type="InterPro" id="IPR012349">
    <property type="entry name" value="Split_barrel_FMN-bd"/>
</dbReference>
<sequence>MKRYPKRQFIETNLSELINVILAFPLATIVDPHRNVVFIPLQPDELGTQLSGHVAAYNPLVNADGQEVVVVFSGEDDYISPNLVSNQYLPTWHYKKVIVRGKLSIIQDPTLAWLELVKQVEHVEQTESSPWKADSLNLQEQRMLMKQIQVFKIDIDSIEGNFKLSQHKSTEHQFAIRDALQAKKEQQVGTQKTTRNAEIIA</sequence>
<dbReference type="EMBL" id="CP072135">
    <property type="protein sequence ID" value="QTH73409.1"/>
    <property type="molecule type" value="Genomic_DNA"/>
</dbReference>
<geneLocation type="plasmid" evidence="1 2">
    <name>unnamed5</name>
</geneLocation>
<name>A0A975DKP2_9GAMM</name>
<accession>A0A975DKP2</accession>
<protein>
    <submittedName>
        <fullName evidence="1">FMN-binding negative transcriptional regulator</fullName>
    </submittedName>
</protein>
<dbReference type="PANTHER" id="PTHR35802:SF1">
    <property type="entry name" value="PROTEASE SYNTHASE AND SPORULATION PROTEIN PAI 2"/>
    <property type="match status" value="1"/>
</dbReference>
<keyword evidence="2" id="KW-1185">Reference proteome</keyword>
<dbReference type="PANTHER" id="PTHR35802">
    <property type="entry name" value="PROTEASE SYNTHASE AND SPORULATION PROTEIN PAI 2"/>
    <property type="match status" value="1"/>
</dbReference>
<gene>
    <name evidence="1" type="ORF">J5O05_18055</name>
</gene>
<evidence type="ECO:0000313" key="2">
    <source>
        <dbReference type="Proteomes" id="UP000664904"/>
    </source>
</evidence>
<organism evidence="1 2">
    <name type="scientific">Pseudoalteromonas xiamenensis</name>
    <dbReference type="NCBI Taxonomy" id="882626"/>
    <lineage>
        <taxon>Bacteria</taxon>
        <taxon>Pseudomonadati</taxon>
        <taxon>Pseudomonadota</taxon>
        <taxon>Gammaproteobacteria</taxon>
        <taxon>Alteromonadales</taxon>
        <taxon>Pseudoalteromonadaceae</taxon>
        <taxon>Pseudoalteromonas</taxon>
    </lineage>
</organism>
<dbReference type="RefSeq" id="WP_208845021.1">
    <property type="nucleotide sequence ID" value="NZ_CP072135.1"/>
</dbReference>